<sequence>MAWHIAMHSPSTSPIGDPMDKTRLAGKNCLITGAARGMGAAVAEHYAAQGANVCVADLNTEGCEEVVKRINGRDGGKAIAVKLNVTERDQVKAAVQATVDAFGSLNVMVNNAGINKPLMFLDITEDNWHQIMDVNALGCLLGMQEAAKQMIAQGKENGPYKILNVGSILSRQAFDDVVPYSCSKHAVLAMINGGAKALVDHNITVNGYGPGVVRTELWEQLDKDLVSIGKFDKQGQSMDELAEKMILMKRYSYPEDVVGTASFLASAESDYMTGQLLMIDGGMIMQ</sequence>
<dbReference type="EC" id="1.1.1.-" evidence="3"/>
<name>A0ABV7B1Z4_9GAMM</name>
<proteinExistence type="inferred from homology"/>
<accession>A0ABV7B1Z4</accession>
<dbReference type="SUPFAM" id="SSF51735">
    <property type="entry name" value="NAD(P)-binding Rossmann-fold domains"/>
    <property type="match status" value="1"/>
</dbReference>
<dbReference type="GO" id="GO:0016491">
    <property type="term" value="F:oxidoreductase activity"/>
    <property type="evidence" value="ECO:0007669"/>
    <property type="project" value="UniProtKB-KW"/>
</dbReference>
<dbReference type="PROSITE" id="PS00061">
    <property type="entry name" value="ADH_SHORT"/>
    <property type="match status" value="1"/>
</dbReference>
<dbReference type="PRINTS" id="PR00081">
    <property type="entry name" value="GDHRDH"/>
</dbReference>
<dbReference type="PRINTS" id="PR00080">
    <property type="entry name" value="SDRFAMILY"/>
</dbReference>
<keyword evidence="4" id="KW-1185">Reference proteome</keyword>
<gene>
    <name evidence="3" type="ORF">ACFODV_02870</name>
</gene>
<organism evidence="3 4">
    <name type="scientific">Halomonas tibetensis</name>
    <dbReference type="NCBI Taxonomy" id="2259590"/>
    <lineage>
        <taxon>Bacteria</taxon>
        <taxon>Pseudomonadati</taxon>
        <taxon>Pseudomonadota</taxon>
        <taxon>Gammaproteobacteria</taxon>
        <taxon>Oceanospirillales</taxon>
        <taxon>Halomonadaceae</taxon>
        <taxon>Halomonas</taxon>
    </lineage>
</organism>
<evidence type="ECO:0000256" key="2">
    <source>
        <dbReference type="ARBA" id="ARBA00023002"/>
    </source>
</evidence>
<dbReference type="EMBL" id="JBHRSQ010000007">
    <property type="protein sequence ID" value="MFC2990971.1"/>
    <property type="molecule type" value="Genomic_DNA"/>
</dbReference>
<evidence type="ECO:0000313" key="4">
    <source>
        <dbReference type="Proteomes" id="UP001595386"/>
    </source>
</evidence>
<dbReference type="InterPro" id="IPR020904">
    <property type="entry name" value="Sc_DH/Rdtase_CS"/>
</dbReference>
<protein>
    <submittedName>
        <fullName evidence="3">SDR family NAD(P)-dependent oxidoreductase</fullName>
        <ecNumber evidence="3">1.1.1.-</ecNumber>
    </submittedName>
</protein>
<dbReference type="PANTHER" id="PTHR43669:SF8">
    <property type="entry name" value="SHORT-CHAIN TYPE DEHYDROGENASE_REDUCTASE-RELATED"/>
    <property type="match status" value="1"/>
</dbReference>
<evidence type="ECO:0000313" key="3">
    <source>
        <dbReference type="EMBL" id="MFC2990971.1"/>
    </source>
</evidence>
<dbReference type="PANTHER" id="PTHR43669">
    <property type="entry name" value="5-KETO-D-GLUCONATE 5-REDUCTASE"/>
    <property type="match status" value="1"/>
</dbReference>
<dbReference type="Gene3D" id="3.40.50.720">
    <property type="entry name" value="NAD(P)-binding Rossmann-like Domain"/>
    <property type="match status" value="1"/>
</dbReference>
<comment type="similarity">
    <text evidence="1">Belongs to the short-chain dehydrogenases/reductases (SDR) family.</text>
</comment>
<dbReference type="InterPro" id="IPR002347">
    <property type="entry name" value="SDR_fam"/>
</dbReference>
<dbReference type="Pfam" id="PF13561">
    <property type="entry name" value="adh_short_C2"/>
    <property type="match status" value="1"/>
</dbReference>
<evidence type="ECO:0000256" key="1">
    <source>
        <dbReference type="ARBA" id="ARBA00006484"/>
    </source>
</evidence>
<dbReference type="Proteomes" id="UP001595386">
    <property type="component" value="Unassembled WGS sequence"/>
</dbReference>
<reference evidence="4" key="1">
    <citation type="journal article" date="2019" name="Int. J. Syst. Evol. Microbiol.">
        <title>The Global Catalogue of Microorganisms (GCM) 10K type strain sequencing project: providing services to taxonomists for standard genome sequencing and annotation.</title>
        <authorList>
            <consortium name="The Broad Institute Genomics Platform"/>
            <consortium name="The Broad Institute Genome Sequencing Center for Infectious Disease"/>
            <person name="Wu L."/>
            <person name="Ma J."/>
        </authorList>
    </citation>
    <scope>NUCLEOTIDE SEQUENCE [LARGE SCALE GENOMIC DNA]</scope>
    <source>
        <strain evidence="4">KCTC 52660</strain>
    </source>
</reference>
<comment type="caution">
    <text evidence="3">The sequence shown here is derived from an EMBL/GenBank/DDBJ whole genome shotgun (WGS) entry which is preliminary data.</text>
</comment>
<keyword evidence="2 3" id="KW-0560">Oxidoreductase</keyword>
<dbReference type="InterPro" id="IPR036291">
    <property type="entry name" value="NAD(P)-bd_dom_sf"/>
</dbReference>